<gene>
    <name evidence="3" type="ORF">SAMN06265222_106125</name>
</gene>
<keyword evidence="2" id="KW-0472">Membrane</keyword>
<dbReference type="Proteomes" id="UP001158067">
    <property type="component" value="Unassembled WGS sequence"/>
</dbReference>
<evidence type="ECO:0000313" key="4">
    <source>
        <dbReference type="Proteomes" id="UP001158067"/>
    </source>
</evidence>
<dbReference type="PANTHER" id="PTHR34655:SF2">
    <property type="entry name" value="PEROXIREDOXIN FAMILY PROTEIN"/>
    <property type="match status" value="1"/>
</dbReference>
<evidence type="ECO:0000256" key="1">
    <source>
        <dbReference type="SAM" id="Coils"/>
    </source>
</evidence>
<reference evidence="3 4" key="1">
    <citation type="submission" date="2017-05" db="EMBL/GenBank/DDBJ databases">
        <authorList>
            <person name="Varghese N."/>
            <person name="Submissions S."/>
        </authorList>
    </citation>
    <scope>NUCLEOTIDE SEQUENCE [LARGE SCALE GENOMIC DNA]</scope>
    <source>
        <strain evidence="3 4">DSM 25457</strain>
    </source>
</reference>
<name>A0ABY1Q417_9BACT</name>
<keyword evidence="4" id="KW-1185">Reference proteome</keyword>
<dbReference type="SUPFAM" id="SSF75169">
    <property type="entry name" value="DsrEFH-like"/>
    <property type="match status" value="1"/>
</dbReference>
<dbReference type="PANTHER" id="PTHR34655">
    <property type="entry name" value="CONSERVED WITHIN P. AEROPHILUM"/>
    <property type="match status" value="1"/>
</dbReference>
<accession>A0ABY1Q417</accession>
<keyword evidence="1" id="KW-0175">Coiled coil</keyword>
<keyword evidence="2" id="KW-0812">Transmembrane</keyword>
<dbReference type="EMBL" id="FXUG01000006">
    <property type="protein sequence ID" value="SMP58813.1"/>
    <property type="molecule type" value="Genomic_DNA"/>
</dbReference>
<proteinExistence type="predicted"/>
<sequence>MSTAGSTMEHRSTTDDSSNTIQDLEARLAQLESSLAALQDSQPDTNRMNLLVFEGSRDRLLASFVMATGAAACGMEVAMFFTFWGTAALRKGGPQLGKKSLVERAFGTMLPKSASHTKLSHMDMCGMGRFMMGKEMQKKNIADLDSLIATAADLGVRIQVCEMSMNLMGIRREELIDYPHLDFCGVAKFVDDAATANTTLFI</sequence>
<comment type="caution">
    <text evidence="3">The sequence shown here is derived from an EMBL/GenBank/DDBJ whole genome shotgun (WGS) entry which is preliminary data.</text>
</comment>
<keyword evidence="2" id="KW-1133">Transmembrane helix</keyword>
<dbReference type="Pfam" id="PF13686">
    <property type="entry name" value="DrsE_2"/>
    <property type="match status" value="1"/>
</dbReference>
<evidence type="ECO:0000313" key="3">
    <source>
        <dbReference type="EMBL" id="SMP58813.1"/>
    </source>
</evidence>
<dbReference type="InterPro" id="IPR027396">
    <property type="entry name" value="DsrEFH-like"/>
</dbReference>
<organism evidence="3 4">
    <name type="scientific">Neorhodopirellula lusitana</name>
    <dbReference type="NCBI Taxonomy" id="445327"/>
    <lineage>
        <taxon>Bacteria</taxon>
        <taxon>Pseudomonadati</taxon>
        <taxon>Planctomycetota</taxon>
        <taxon>Planctomycetia</taxon>
        <taxon>Pirellulales</taxon>
        <taxon>Pirellulaceae</taxon>
        <taxon>Neorhodopirellula</taxon>
    </lineage>
</organism>
<feature type="transmembrane region" description="Helical" evidence="2">
    <location>
        <begin position="60"/>
        <end position="89"/>
    </location>
</feature>
<protein>
    <submittedName>
        <fullName evidence="3">Peroxiredoxin family protein</fullName>
    </submittedName>
</protein>
<dbReference type="Gene3D" id="3.40.1260.10">
    <property type="entry name" value="DsrEFH-like"/>
    <property type="match status" value="1"/>
</dbReference>
<feature type="coiled-coil region" evidence="1">
    <location>
        <begin position="14"/>
        <end position="41"/>
    </location>
</feature>
<dbReference type="InterPro" id="IPR032836">
    <property type="entry name" value="DsrE2-like"/>
</dbReference>
<evidence type="ECO:0000256" key="2">
    <source>
        <dbReference type="SAM" id="Phobius"/>
    </source>
</evidence>